<evidence type="ECO:0000256" key="1">
    <source>
        <dbReference type="SAM" id="MobiDB-lite"/>
    </source>
</evidence>
<feature type="compositionally biased region" description="Gly residues" evidence="1">
    <location>
        <begin position="55"/>
        <end position="71"/>
    </location>
</feature>
<feature type="region of interest" description="Disordered" evidence="1">
    <location>
        <begin position="55"/>
        <end position="77"/>
    </location>
</feature>
<comment type="caution">
    <text evidence="2">The sequence shown here is derived from an EMBL/GenBank/DDBJ whole genome shotgun (WGS) entry which is preliminary data.</text>
</comment>
<dbReference type="Pfam" id="PF17253">
    <property type="entry name" value="DUF5320"/>
    <property type="match status" value="1"/>
</dbReference>
<organism evidence="2 3">
    <name type="scientific">Methanoculleus nereidis</name>
    <dbReference type="NCBI Taxonomy" id="2735141"/>
    <lineage>
        <taxon>Archaea</taxon>
        <taxon>Methanobacteriati</taxon>
        <taxon>Methanobacteriota</taxon>
        <taxon>Stenosarchaea group</taxon>
        <taxon>Methanomicrobia</taxon>
        <taxon>Methanomicrobiales</taxon>
        <taxon>Methanomicrobiaceae</taxon>
        <taxon>Methanoculleus</taxon>
    </lineage>
</organism>
<reference evidence="2 3" key="1">
    <citation type="submission" date="2020-05" db="EMBL/GenBank/DDBJ databases">
        <title>Isolation and characterization of methanoarchaea from a cold seep at offshore SW Taiwan.</title>
        <authorList>
            <person name="Chen Y.-W."/>
            <person name="Chen S.-C."/>
            <person name="Lai M.-C."/>
        </authorList>
    </citation>
    <scope>NUCLEOTIDE SEQUENCE [LARGE SCALE GENOMIC DNA]</scope>
    <source>
        <strain evidence="2 3">YWC-01</strain>
    </source>
</reference>
<dbReference type="Proteomes" id="UP001273768">
    <property type="component" value="Unassembled WGS sequence"/>
</dbReference>
<dbReference type="RefSeq" id="WP_317296003.1">
    <property type="nucleotide sequence ID" value="NZ_JABFFQ010000003.1"/>
</dbReference>
<evidence type="ECO:0000313" key="2">
    <source>
        <dbReference type="EMBL" id="MDV4342821.1"/>
    </source>
</evidence>
<evidence type="ECO:0008006" key="4">
    <source>
        <dbReference type="Google" id="ProtNLM"/>
    </source>
</evidence>
<accession>A0ABU3Z212</accession>
<evidence type="ECO:0000313" key="3">
    <source>
        <dbReference type="Proteomes" id="UP001273768"/>
    </source>
</evidence>
<dbReference type="InterPro" id="IPR035205">
    <property type="entry name" value="DUF5320"/>
</dbReference>
<protein>
    <recommendedName>
        <fullName evidence="4">DUF5320 domain-containing protein</fullName>
    </recommendedName>
</protein>
<sequence>MPGFDSTGPGGQGPMTGGGFGYCNPAARRQWPPMWGYRVPYSPYPGQVYGLGRGGVPRGGGRGRGFGGGRGRGWRCW</sequence>
<name>A0ABU3Z212_9EURY</name>
<dbReference type="EMBL" id="JABFFQ010000003">
    <property type="protein sequence ID" value="MDV4342821.1"/>
    <property type="molecule type" value="Genomic_DNA"/>
</dbReference>
<keyword evidence="3" id="KW-1185">Reference proteome</keyword>
<feature type="compositionally biased region" description="Gly residues" evidence="1">
    <location>
        <begin position="8"/>
        <end position="21"/>
    </location>
</feature>
<feature type="region of interest" description="Disordered" evidence="1">
    <location>
        <begin position="1"/>
        <end position="22"/>
    </location>
</feature>
<proteinExistence type="predicted"/>
<gene>
    <name evidence="2" type="ORF">HL657_06460</name>
</gene>